<keyword evidence="3" id="KW-1185">Reference proteome</keyword>
<name>A0A8I0ABN9_9CLOT</name>
<organism evidence="2 3">
    <name type="scientific">Clostridium lentum</name>
    <dbReference type="NCBI Taxonomy" id="2763037"/>
    <lineage>
        <taxon>Bacteria</taxon>
        <taxon>Bacillati</taxon>
        <taxon>Bacillota</taxon>
        <taxon>Clostridia</taxon>
        <taxon>Eubacteriales</taxon>
        <taxon>Clostridiaceae</taxon>
        <taxon>Clostridium</taxon>
    </lineage>
</organism>
<protein>
    <submittedName>
        <fullName evidence="2">Uncharacterized protein</fullName>
    </submittedName>
</protein>
<proteinExistence type="predicted"/>
<keyword evidence="1" id="KW-1133">Transmembrane helix</keyword>
<keyword evidence="1" id="KW-0812">Transmembrane</keyword>
<dbReference type="Proteomes" id="UP000662088">
    <property type="component" value="Unassembled WGS sequence"/>
</dbReference>
<keyword evidence="1" id="KW-0472">Membrane</keyword>
<reference evidence="2" key="1">
    <citation type="submission" date="2020-08" db="EMBL/GenBank/DDBJ databases">
        <title>Genome public.</title>
        <authorList>
            <person name="Liu C."/>
            <person name="Sun Q."/>
        </authorList>
    </citation>
    <scope>NUCLEOTIDE SEQUENCE</scope>
    <source>
        <strain evidence="2">NSJ-42</strain>
    </source>
</reference>
<comment type="caution">
    <text evidence="2">The sequence shown here is derived from an EMBL/GenBank/DDBJ whole genome shotgun (WGS) entry which is preliminary data.</text>
</comment>
<sequence length="24" mass="2399">MLIGTLGYVIGTYFGIIVGGLLGA</sequence>
<dbReference type="EMBL" id="JACOOQ010000002">
    <property type="protein sequence ID" value="MBC5639187.1"/>
    <property type="molecule type" value="Genomic_DNA"/>
</dbReference>
<feature type="transmembrane region" description="Helical" evidence="1">
    <location>
        <begin position="6"/>
        <end position="23"/>
    </location>
</feature>
<dbReference type="AlphaFoldDB" id="A0A8I0ABN9"/>
<accession>A0A8I0ABN9</accession>
<evidence type="ECO:0000313" key="2">
    <source>
        <dbReference type="EMBL" id="MBC5639187.1"/>
    </source>
</evidence>
<gene>
    <name evidence="2" type="ORF">H8R92_01815</name>
</gene>
<evidence type="ECO:0000313" key="3">
    <source>
        <dbReference type="Proteomes" id="UP000662088"/>
    </source>
</evidence>
<evidence type="ECO:0000256" key="1">
    <source>
        <dbReference type="SAM" id="Phobius"/>
    </source>
</evidence>